<accession>A0A1X0RSZ8</accession>
<reference evidence="2 3" key="1">
    <citation type="journal article" date="2016" name="Proc. Natl. Acad. Sci. U.S.A.">
        <title>Lipid metabolic changes in an early divergent fungus govern the establishment of a mutualistic symbiosis with endobacteria.</title>
        <authorList>
            <person name="Lastovetsky O.A."/>
            <person name="Gaspar M.L."/>
            <person name="Mondo S.J."/>
            <person name="LaButti K.M."/>
            <person name="Sandor L."/>
            <person name="Grigoriev I.V."/>
            <person name="Henry S.A."/>
            <person name="Pawlowska T.E."/>
        </authorList>
    </citation>
    <scope>NUCLEOTIDE SEQUENCE [LARGE SCALE GENOMIC DNA]</scope>
    <source>
        <strain evidence="2 3">ATCC 11559</strain>
    </source>
</reference>
<evidence type="ECO:0000256" key="1">
    <source>
        <dbReference type="SAM" id="SignalP"/>
    </source>
</evidence>
<protein>
    <submittedName>
        <fullName evidence="2">Uncharacterized protein</fullName>
    </submittedName>
</protein>
<dbReference type="AlphaFoldDB" id="A0A1X0RSZ8"/>
<evidence type="ECO:0000313" key="2">
    <source>
        <dbReference type="EMBL" id="ORE15104.1"/>
    </source>
</evidence>
<organism evidence="2 3">
    <name type="scientific">Rhizopus microsporus</name>
    <dbReference type="NCBI Taxonomy" id="58291"/>
    <lineage>
        <taxon>Eukaryota</taxon>
        <taxon>Fungi</taxon>
        <taxon>Fungi incertae sedis</taxon>
        <taxon>Mucoromycota</taxon>
        <taxon>Mucoromycotina</taxon>
        <taxon>Mucoromycetes</taxon>
        <taxon>Mucorales</taxon>
        <taxon>Mucorineae</taxon>
        <taxon>Rhizopodaceae</taxon>
        <taxon>Rhizopus</taxon>
    </lineage>
</organism>
<feature type="signal peptide" evidence="1">
    <location>
        <begin position="1"/>
        <end position="27"/>
    </location>
</feature>
<name>A0A1X0RSZ8_RHIZD</name>
<keyword evidence="1" id="KW-0732">Signal</keyword>
<dbReference type="EMBL" id="KV921439">
    <property type="protein sequence ID" value="ORE15104.1"/>
    <property type="molecule type" value="Genomic_DNA"/>
</dbReference>
<dbReference type="Proteomes" id="UP000242381">
    <property type="component" value="Unassembled WGS sequence"/>
</dbReference>
<evidence type="ECO:0000313" key="3">
    <source>
        <dbReference type="Proteomes" id="UP000242381"/>
    </source>
</evidence>
<gene>
    <name evidence="2" type="ORF">BCV71DRAFT_237859</name>
</gene>
<feature type="chain" id="PRO_5013253241" evidence="1">
    <location>
        <begin position="28"/>
        <end position="110"/>
    </location>
</feature>
<sequence>MAVYHIALKKMFGLKLQLFFIFHQTLGQLRQVSHPDAKNQPIIGSITIGLIPRPCFMHANLISYLLCMTMTEEVRNSKLNESLSFLVNLRMPFVISDNASAEERIMQVFH</sequence>
<proteinExistence type="predicted"/>